<dbReference type="AlphaFoldDB" id="A0A0X3Q4W4"/>
<protein>
    <submittedName>
        <fullName evidence="1">Uncharacterized protein</fullName>
    </submittedName>
</protein>
<accession>A0A0X3Q4W4</accession>
<sequence length="112" mass="12557">PWFRSSHHSENSQRKTISALLLPSTSEPGYLFKSSSSGGFRWINYVDLPSPLWSPESIIQPSKVSCLDDVTFTLTDSQTPVIGRQVMDTAPCQKLFLPNFEETRPCLSIKVP</sequence>
<organism evidence="1">
    <name type="scientific">Schistocephalus solidus</name>
    <name type="common">Tapeworm</name>
    <dbReference type="NCBI Taxonomy" id="70667"/>
    <lineage>
        <taxon>Eukaryota</taxon>
        <taxon>Metazoa</taxon>
        <taxon>Spiralia</taxon>
        <taxon>Lophotrochozoa</taxon>
        <taxon>Platyhelminthes</taxon>
        <taxon>Cestoda</taxon>
        <taxon>Eucestoda</taxon>
        <taxon>Diphyllobothriidea</taxon>
        <taxon>Diphyllobothriidae</taxon>
        <taxon>Schistocephalus</taxon>
    </lineage>
</organism>
<gene>
    <name evidence="1" type="ORF">TR136973</name>
</gene>
<evidence type="ECO:0000313" key="1">
    <source>
        <dbReference type="EMBL" id="JAP58868.1"/>
    </source>
</evidence>
<name>A0A0X3Q4W4_SCHSO</name>
<feature type="non-terminal residue" evidence="1">
    <location>
        <position position="112"/>
    </location>
</feature>
<feature type="non-terminal residue" evidence="1">
    <location>
        <position position="1"/>
    </location>
</feature>
<proteinExistence type="predicted"/>
<reference evidence="1" key="1">
    <citation type="submission" date="2016-01" db="EMBL/GenBank/DDBJ databases">
        <title>Reference transcriptome for the parasite Schistocephalus solidus: insights into the molecular evolution of parasitism.</title>
        <authorList>
            <person name="Hebert F.O."/>
            <person name="Grambauer S."/>
            <person name="Barber I."/>
            <person name="Landry C.R."/>
            <person name="Aubin-Horth N."/>
        </authorList>
    </citation>
    <scope>NUCLEOTIDE SEQUENCE</scope>
</reference>
<dbReference type="EMBL" id="GEEE01004357">
    <property type="protein sequence ID" value="JAP58868.1"/>
    <property type="molecule type" value="Transcribed_RNA"/>
</dbReference>